<keyword evidence="3" id="KW-1185">Reference proteome</keyword>
<evidence type="ECO:0000259" key="1">
    <source>
        <dbReference type="Pfam" id="PF03886"/>
    </source>
</evidence>
<gene>
    <name evidence="2" type="ORF">GGR13_003134</name>
</gene>
<protein>
    <submittedName>
        <fullName evidence="2">Cholesterol transport system auxiliary component</fullName>
    </submittedName>
</protein>
<evidence type="ECO:0000313" key="2">
    <source>
        <dbReference type="EMBL" id="MBB5747506.1"/>
    </source>
</evidence>
<organism evidence="2 3">
    <name type="scientific">Brevundimonas variabilis</name>
    <dbReference type="NCBI Taxonomy" id="74312"/>
    <lineage>
        <taxon>Bacteria</taxon>
        <taxon>Pseudomonadati</taxon>
        <taxon>Pseudomonadota</taxon>
        <taxon>Alphaproteobacteria</taxon>
        <taxon>Caulobacterales</taxon>
        <taxon>Caulobacteraceae</taxon>
        <taxon>Brevundimonas</taxon>
    </lineage>
</organism>
<accession>A0A7W9FFH9</accession>
<feature type="domain" description="ABC-type transport auxiliary lipoprotein component" evidence="1">
    <location>
        <begin position="40"/>
        <end position="190"/>
    </location>
</feature>
<sequence length="203" mass="21731">MNAVRLLAVSSLAIALTGCSLLKAPPVVQMYRFGSDAGTATTLPVTAPSVSLRLIEFPQAAETDRLLGVTGNQAAYIAGARWVTPAPALYSDSLETAFAGQAQRVRLIGGREGVRGDQTLDIDVQSFEARYDAPGSAPTIVVAARARLMRDREILAEQTFTVRQPATENRLETIVQAFETATRDLNSQIVGWVDTNATVAPRT</sequence>
<comment type="caution">
    <text evidence="2">The sequence shown here is derived from an EMBL/GenBank/DDBJ whole genome shotgun (WGS) entry which is preliminary data.</text>
</comment>
<dbReference type="Pfam" id="PF03886">
    <property type="entry name" value="ABC_trans_aux"/>
    <property type="match status" value="1"/>
</dbReference>
<dbReference type="AlphaFoldDB" id="A0A7W9FFH9"/>
<dbReference type="SUPFAM" id="SSF159594">
    <property type="entry name" value="XCC0632-like"/>
    <property type="match status" value="1"/>
</dbReference>
<dbReference type="Gene3D" id="3.40.50.10610">
    <property type="entry name" value="ABC-type transport auxiliary lipoprotein component"/>
    <property type="match status" value="1"/>
</dbReference>
<dbReference type="PROSITE" id="PS51257">
    <property type="entry name" value="PROKAR_LIPOPROTEIN"/>
    <property type="match status" value="1"/>
</dbReference>
<proteinExistence type="predicted"/>
<name>A0A7W9FFH9_9CAUL</name>
<dbReference type="InterPro" id="IPR005586">
    <property type="entry name" value="ABC_trans_aux"/>
</dbReference>
<dbReference type="EMBL" id="JACHOR010000006">
    <property type="protein sequence ID" value="MBB5747506.1"/>
    <property type="molecule type" value="Genomic_DNA"/>
</dbReference>
<reference evidence="2 3" key="1">
    <citation type="submission" date="2020-08" db="EMBL/GenBank/DDBJ databases">
        <title>Genomic Encyclopedia of Type Strains, Phase IV (KMG-IV): sequencing the most valuable type-strain genomes for metagenomic binning, comparative biology and taxonomic classification.</title>
        <authorList>
            <person name="Goeker M."/>
        </authorList>
    </citation>
    <scope>NUCLEOTIDE SEQUENCE [LARGE SCALE GENOMIC DNA]</scope>
    <source>
        <strain evidence="2 3">DSM 4737</strain>
    </source>
</reference>
<dbReference type="RefSeq" id="WP_343060448.1">
    <property type="nucleotide sequence ID" value="NZ_JACHOR010000006.1"/>
</dbReference>
<evidence type="ECO:0000313" key="3">
    <source>
        <dbReference type="Proteomes" id="UP000545037"/>
    </source>
</evidence>
<dbReference type="Proteomes" id="UP000545037">
    <property type="component" value="Unassembled WGS sequence"/>
</dbReference>